<dbReference type="GO" id="GO:0009103">
    <property type="term" value="P:lipopolysaccharide biosynthetic process"/>
    <property type="evidence" value="ECO:0007669"/>
    <property type="project" value="UniProtKB-ARBA"/>
</dbReference>
<dbReference type="Proteomes" id="UP000318017">
    <property type="component" value="Chromosome"/>
</dbReference>
<dbReference type="GO" id="GO:0103015">
    <property type="term" value="F:4-amino-4-deoxy-L-arabinose transferase activity"/>
    <property type="evidence" value="ECO:0007669"/>
    <property type="project" value="UniProtKB-EC"/>
</dbReference>
<proteinExistence type="predicted"/>
<keyword evidence="3 11" id="KW-0328">Glycosyltransferase</keyword>
<dbReference type="GO" id="GO:0005886">
    <property type="term" value="C:plasma membrane"/>
    <property type="evidence" value="ECO:0007669"/>
    <property type="project" value="UniProtKB-SubCell"/>
</dbReference>
<reference evidence="11 12" key="1">
    <citation type="submission" date="2019-02" db="EMBL/GenBank/DDBJ databases">
        <title>Deep-cultivation of Planctomycetes and their phenomic and genomic characterization uncovers novel biology.</title>
        <authorList>
            <person name="Wiegand S."/>
            <person name="Jogler M."/>
            <person name="Boedeker C."/>
            <person name="Pinto D."/>
            <person name="Vollmers J."/>
            <person name="Rivas-Marin E."/>
            <person name="Kohn T."/>
            <person name="Peeters S.H."/>
            <person name="Heuer A."/>
            <person name="Rast P."/>
            <person name="Oberbeckmann S."/>
            <person name="Bunk B."/>
            <person name="Jeske O."/>
            <person name="Meyerdierks A."/>
            <person name="Storesund J.E."/>
            <person name="Kallscheuer N."/>
            <person name="Luecker S."/>
            <person name="Lage O.M."/>
            <person name="Pohl T."/>
            <person name="Merkel B.J."/>
            <person name="Hornburger P."/>
            <person name="Mueller R.-W."/>
            <person name="Bruemmer F."/>
            <person name="Labrenz M."/>
            <person name="Spormann A.M."/>
            <person name="Op den Camp H."/>
            <person name="Overmann J."/>
            <person name="Amann R."/>
            <person name="Jetten M.S.M."/>
            <person name="Mascher T."/>
            <person name="Medema M.H."/>
            <person name="Devos D.P."/>
            <person name="Kaster A.-K."/>
            <person name="Ovreas L."/>
            <person name="Rohde M."/>
            <person name="Galperin M.Y."/>
            <person name="Jogler C."/>
        </authorList>
    </citation>
    <scope>NUCLEOTIDE SEQUENCE [LARGE SCALE GENOMIC DNA]</scope>
    <source>
        <strain evidence="11 12">Q31a</strain>
    </source>
</reference>
<feature type="transmembrane region" description="Helical" evidence="9">
    <location>
        <begin position="87"/>
        <end position="107"/>
    </location>
</feature>
<dbReference type="GO" id="GO:0010041">
    <property type="term" value="P:response to iron(III) ion"/>
    <property type="evidence" value="ECO:0007669"/>
    <property type="project" value="TreeGrafter"/>
</dbReference>
<feature type="transmembrane region" description="Helical" evidence="9">
    <location>
        <begin position="469"/>
        <end position="487"/>
    </location>
</feature>
<evidence type="ECO:0000256" key="6">
    <source>
        <dbReference type="ARBA" id="ARBA00022989"/>
    </source>
</evidence>
<evidence type="ECO:0000313" key="11">
    <source>
        <dbReference type="EMBL" id="QDV26583.1"/>
    </source>
</evidence>
<feature type="transmembrane region" description="Helical" evidence="9">
    <location>
        <begin position="376"/>
        <end position="393"/>
    </location>
</feature>
<organism evidence="11 12">
    <name type="scientific">Aureliella helgolandensis</name>
    <dbReference type="NCBI Taxonomy" id="2527968"/>
    <lineage>
        <taxon>Bacteria</taxon>
        <taxon>Pseudomonadati</taxon>
        <taxon>Planctomycetota</taxon>
        <taxon>Planctomycetia</taxon>
        <taxon>Pirellulales</taxon>
        <taxon>Pirellulaceae</taxon>
        <taxon>Aureliella</taxon>
    </lineage>
</organism>
<evidence type="ECO:0000256" key="4">
    <source>
        <dbReference type="ARBA" id="ARBA00022679"/>
    </source>
</evidence>
<feature type="transmembrane region" description="Helical" evidence="9">
    <location>
        <begin position="351"/>
        <end position="370"/>
    </location>
</feature>
<dbReference type="PANTHER" id="PTHR33908:SF3">
    <property type="entry name" value="UNDECAPRENYL PHOSPHATE-ALPHA-4-AMINO-4-DEOXY-L-ARABINOSE ARABINOSYL TRANSFERASE"/>
    <property type="match status" value="1"/>
</dbReference>
<feature type="region of interest" description="Disordered" evidence="8">
    <location>
        <begin position="674"/>
        <end position="735"/>
    </location>
</feature>
<dbReference type="Pfam" id="PF02366">
    <property type="entry name" value="PMT"/>
    <property type="match status" value="1"/>
</dbReference>
<evidence type="ECO:0000256" key="3">
    <source>
        <dbReference type="ARBA" id="ARBA00022676"/>
    </source>
</evidence>
<dbReference type="GO" id="GO:0006493">
    <property type="term" value="P:protein O-linked glycosylation"/>
    <property type="evidence" value="ECO:0007669"/>
    <property type="project" value="InterPro"/>
</dbReference>
<evidence type="ECO:0000256" key="9">
    <source>
        <dbReference type="SAM" id="Phobius"/>
    </source>
</evidence>
<evidence type="ECO:0000256" key="2">
    <source>
        <dbReference type="ARBA" id="ARBA00022475"/>
    </source>
</evidence>
<name>A0A518GDB7_9BACT</name>
<evidence type="ECO:0000256" key="1">
    <source>
        <dbReference type="ARBA" id="ARBA00004651"/>
    </source>
</evidence>
<dbReference type="EMBL" id="CP036298">
    <property type="protein sequence ID" value="QDV26583.1"/>
    <property type="molecule type" value="Genomic_DNA"/>
</dbReference>
<keyword evidence="7 9" id="KW-0472">Membrane</keyword>
<comment type="subcellular location">
    <subcellularLocation>
        <location evidence="1">Cell membrane</location>
        <topology evidence="1">Multi-pass membrane protein</topology>
    </subcellularLocation>
</comment>
<dbReference type="RefSeq" id="WP_197355525.1">
    <property type="nucleotide sequence ID" value="NZ_CP036298.1"/>
</dbReference>
<evidence type="ECO:0000256" key="5">
    <source>
        <dbReference type="ARBA" id="ARBA00022692"/>
    </source>
</evidence>
<dbReference type="AlphaFoldDB" id="A0A518GDB7"/>
<dbReference type="InterPro" id="IPR050297">
    <property type="entry name" value="LipidA_mod_glycosyltrf_83"/>
</dbReference>
<gene>
    <name evidence="11" type="primary">arnT</name>
    <name evidence="11" type="ORF">Q31a_49570</name>
</gene>
<feature type="transmembrane region" description="Helical" evidence="9">
    <location>
        <begin position="198"/>
        <end position="215"/>
    </location>
</feature>
<feature type="transmembrane region" description="Helical" evidence="9">
    <location>
        <begin position="437"/>
        <end position="457"/>
    </location>
</feature>
<evidence type="ECO:0000256" key="7">
    <source>
        <dbReference type="ARBA" id="ARBA00023136"/>
    </source>
</evidence>
<keyword evidence="2" id="KW-1003">Cell membrane</keyword>
<dbReference type="EC" id="2.4.2.43" evidence="11"/>
<keyword evidence="6 9" id="KW-1133">Transmembrane helix</keyword>
<dbReference type="InterPro" id="IPR003342">
    <property type="entry name" value="ArnT-like_N"/>
</dbReference>
<sequence>MSHVSFRRMSLLALVVCSVFFVELGGARLWDRDEPRNSRASHEMLERGDWIVPTFNGELRTHKPVLLYWGQMLSYLSLGESEFTARFPSALCALLTVFTIAVLGSRLSGRSTGISQEGFWAAGALATCLFFVMAGRAATPDSCLIAFSTLGIAFLVIGSLAPSAPYSSGRVVPTRWLPAIAGYAMLGLAVLAKGPVGFILPMAVVHAWWLACRRCEVRDREVSGLDVMSLNRPNWVHFLIHSVSEAWHAFRPWKCLQAIWALKAIPGFLIMLLVAAPWYYAVGVETNGAFLQGFFLEHNVGRAVSSMEGHNGFLLFYPLAFLVGTFPWSLWFIPILLWCRKASREGVVPRQMIILSAAWVSVYIVAFSIASTKLPSYITPCYAGAALVIGGYWRQFESGWALPSRSLRLLAYSLTIVLGVGIFGVILVLSSHESMPLLARASVCGAVLASVGILGLLWEYKQQTNRVPAAWLMGAAAFQVILFGYGAKSIDTYRTDLRMLAEVNADQPTEHWLSIGGMEPSWVHYLGHEIVEVNGNELQPETWHRVARFLEEHSDGKVIVVGERANRIVANHRSGEMMLMPLTELATTQRFMKSGAVSIYGLQESDGSHVVTHAEPESSPSDRNPAIAALQAIPAADDEPIVLLRKESQELTAKLDDGLQAVDVLPAALPPAADPVSLSPTSAVTELAAQSGKQSEAEDEKSEEKRLELDNGEVSELRGQRTADRSGFPNPLRPK</sequence>
<protein>
    <submittedName>
        <fullName evidence="11">Undecaprenyl phosphate-alpha-4-amino-4-deoxy-L-arabinose arabinosyl transferase</fullName>
        <ecNumber evidence="11">2.4.2.43</ecNumber>
    </submittedName>
</protein>
<keyword evidence="12" id="KW-1185">Reference proteome</keyword>
<dbReference type="GO" id="GO:0000030">
    <property type="term" value="F:mannosyltransferase activity"/>
    <property type="evidence" value="ECO:0007669"/>
    <property type="project" value="InterPro"/>
</dbReference>
<feature type="transmembrane region" description="Helical" evidence="9">
    <location>
        <begin position="260"/>
        <end position="280"/>
    </location>
</feature>
<feature type="transmembrane region" description="Helical" evidence="9">
    <location>
        <begin position="315"/>
        <end position="339"/>
    </location>
</feature>
<dbReference type="KEGG" id="ahel:Q31a_49570"/>
<evidence type="ECO:0000313" key="12">
    <source>
        <dbReference type="Proteomes" id="UP000318017"/>
    </source>
</evidence>
<keyword evidence="4 11" id="KW-0808">Transferase</keyword>
<feature type="transmembrane region" description="Helical" evidence="9">
    <location>
        <begin position="119"/>
        <end position="138"/>
    </location>
</feature>
<accession>A0A518GDB7</accession>
<keyword evidence="5 9" id="KW-0812">Transmembrane</keyword>
<evidence type="ECO:0000259" key="10">
    <source>
        <dbReference type="Pfam" id="PF02366"/>
    </source>
</evidence>
<feature type="transmembrane region" description="Helical" evidence="9">
    <location>
        <begin position="144"/>
        <end position="164"/>
    </location>
</feature>
<feature type="compositionally biased region" description="Basic and acidic residues" evidence="8">
    <location>
        <begin position="702"/>
        <end position="724"/>
    </location>
</feature>
<dbReference type="PANTHER" id="PTHR33908">
    <property type="entry name" value="MANNOSYLTRANSFERASE YKCB-RELATED"/>
    <property type="match status" value="1"/>
</dbReference>
<feature type="transmembrane region" description="Helical" evidence="9">
    <location>
        <begin position="409"/>
        <end position="431"/>
    </location>
</feature>
<evidence type="ECO:0000256" key="8">
    <source>
        <dbReference type="SAM" id="MobiDB-lite"/>
    </source>
</evidence>
<feature type="domain" description="ArnT-like N-terminal" evidence="10">
    <location>
        <begin position="36"/>
        <end position="215"/>
    </location>
</feature>